<dbReference type="PANTHER" id="PTHR14738:SF29">
    <property type="entry name" value="ZINC FINGER CCCH DOMAIN-CONTAINING PROTEIN 14"/>
    <property type="match status" value="1"/>
</dbReference>
<proteinExistence type="inferred from homology"/>
<keyword evidence="7" id="KW-0539">Nucleus</keyword>
<dbReference type="InterPro" id="IPR043094">
    <property type="entry name" value="Nab2/ZC3H14_N_sf"/>
</dbReference>
<name>G4TBK1_SERID</name>
<sequence length="530" mass="55805">MATAKQAKLPDLQIGTPKAEALQTAIHNELVARGFTVGDDRVMAEYVLIMLINKKSPEQVDKELSDFIGPDTWDPAFVDWLFVEASKESPGSAAPVEEAQSTPSESAQPLQSIPTLANDQRERDGRRNGPPPRLYNQAMSGAQKRTRSQSPPSGSPNKMPRRTDVPSRPRAMRDGPPNNERSLKDRLGGFSREQPQNNMGPGPRFPPGGPMPPMGPFNPEMAGMNPNFAMTEMLVQQNALLQGLLHTMAKGMQMPLPGIPGMPGMGPGGPPFNGAPDQRNRQMNRGPNNQQQGPPGAGPIQAPQPVNANASNLPPDLFDRPISPTLCKFGVNCTNALCRWSHPSAAATAESGIVLSTEACPAGRKCQNKDCTLSHPSAGTNMSGPMPHARPQAVSAAPAASFINTVPCKFGVNCTRPGCPYSHPAGTAASKSAIPCKFGIHCTRADCMFSHPPGRVNPASFKGLSGPAPEKAHANRTMRFNTSAAEFVPKEQSGTPQASASGPGGADKGDGAPATGAGAQDSNPEVIAAR</sequence>
<dbReference type="HOGENOM" id="CLU_031482_0_0_1"/>
<dbReference type="InParanoid" id="G4TBK1"/>
<dbReference type="Gene3D" id="1.10.340.40">
    <property type="entry name" value="Nuclear abundant poly(A) RNA-bind protein 2, N-terminal domain"/>
    <property type="match status" value="1"/>
</dbReference>
<feature type="region of interest" description="Disordered" evidence="8">
    <location>
        <begin position="89"/>
        <end position="220"/>
    </location>
</feature>
<dbReference type="STRING" id="1109443.G4TBK1"/>
<gene>
    <name evidence="10" type="ORF">PIIN_02561</name>
</gene>
<feature type="compositionally biased region" description="Polar residues" evidence="8">
    <location>
        <begin position="99"/>
        <end position="118"/>
    </location>
</feature>
<dbReference type="OMA" id="CPYAHQS"/>
<dbReference type="GO" id="GO:0005737">
    <property type="term" value="C:cytoplasm"/>
    <property type="evidence" value="ECO:0007669"/>
    <property type="project" value="TreeGrafter"/>
</dbReference>
<keyword evidence="5" id="KW-0863">Zinc-finger</keyword>
<feature type="domain" description="Nab2 type CCCH zinc finger 4" evidence="9">
    <location>
        <begin position="353"/>
        <end position="376"/>
    </location>
</feature>
<feature type="compositionally biased region" description="Basic and acidic residues" evidence="8">
    <location>
        <begin position="161"/>
        <end position="173"/>
    </location>
</feature>
<dbReference type="GO" id="GO:0005634">
    <property type="term" value="C:nucleus"/>
    <property type="evidence" value="ECO:0007669"/>
    <property type="project" value="UniProtKB-SubCell"/>
</dbReference>
<comment type="similarity">
    <text evidence="2">Belongs to the ZC3H14 family.</text>
</comment>
<evidence type="ECO:0000256" key="4">
    <source>
        <dbReference type="ARBA" id="ARBA00022737"/>
    </source>
</evidence>
<feature type="region of interest" description="Disordered" evidence="8">
    <location>
        <begin position="483"/>
        <end position="530"/>
    </location>
</feature>
<feature type="region of interest" description="Disordered" evidence="8">
    <location>
        <begin position="258"/>
        <end position="317"/>
    </location>
</feature>
<evidence type="ECO:0000256" key="8">
    <source>
        <dbReference type="SAM" id="MobiDB-lite"/>
    </source>
</evidence>
<evidence type="ECO:0000256" key="3">
    <source>
        <dbReference type="ARBA" id="ARBA00022723"/>
    </source>
</evidence>
<dbReference type="Pfam" id="PF21803">
    <property type="entry name" value="Nab2-zf4"/>
    <property type="match status" value="1"/>
</dbReference>
<comment type="caution">
    <text evidence="10">The sequence shown here is derived from an EMBL/GenBank/DDBJ whole genome shotgun (WGS) entry which is preliminary data.</text>
</comment>
<evidence type="ECO:0000256" key="5">
    <source>
        <dbReference type="ARBA" id="ARBA00022771"/>
    </source>
</evidence>
<evidence type="ECO:0000313" key="10">
    <source>
        <dbReference type="EMBL" id="CCA68697.1"/>
    </source>
</evidence>
<dbReference type="GO" id="GO:0008143">
    <property type="term" value="F:poly(A) binding"/>
    <property type="evidence" value="ECO:0007669"/>
    <property type="project" value="InterPro"/>
</dbReference>
<dbReference type="AlphaFoldDB" id="G4TBK1"/>
<feature type="compositionally biased region" description="Low complexity" evidence="8">
    <location>
        <begin position="272"/>
        <end position="305"/>
    </location>
</feature>
<organism evidence="10 11">
    <name type="scientific">Serendipita indica (strain DSM 11827)</name>
    <name type="common">Root endophyte fungus</name>
    <name type="synonym">Piriformospora indica</name>
    <dbReference type="NCBI Taxonomy" id="1109443"/>
    <lineage>
        <taxon>Eukaryota</taxon>
        <taxon>Fungi</taxon>
        <taxon>Dikarya</taxon>
        <taxon>Basidiomycota</taxon>
        <taxon>Agaricomycotina</taxon>
        <taxon>Agaricomycetes</taxon>
        <taxon>Sebacinales</taxon>
        <taxon>Serendipitaceae</taxon>
        <taxon>Serendipita</taxon>
    </lineage>
</organism>
<keyword evidence="3" id="KW-0479">Metal-binding</keyword>
<dbReference type="GO" id="GO:0008270">
    <property type="term" value="F:zinc ion binding"/>
    <property type="evidence" value="ECO:0007669"/>
    <property type="project" value="UniProtKB-KW"/>
</dbReference>
<evidence type="ECO:0000313" key="11">
    <source>
        <dbReference type="Proteomes" id="UP000007148"/>
    </source>
</evidence>
<dbReference type="eggNOG" id="KOG3702">
    <property type="taxonomic scope" value="Eukaryota"/>
</dbReference>
<evidence type="ECO:0000256" key="7">
    <source>
        <dbReference type="ARBA" id="ARBA00023242"/>
    </source>
</evidence>
<dbReference type="EMBL" id="CAFZ01000038">
    <property type="protein sequence ID" value="CCA68697.1"/>
    <property type="molecule type" value="Genomic_DNA"/>
</dbReference>
<evidence type="ECO:0000256" key="2">
    <source>
        <dbReference type="ARBA" id="ARBA00008423"/>
    </source>
</evidence>
<dbReference type="Gene3D" id="4.10.1000.40">
    <property type="match status" value="3"/>
</dbReference>
<accession>G4TBK1</accession>
<evidence type="ECO:0000256" key="6">
    <source>
        <dbReference type="ARBA" id="ARBA00022833"/>
    </source>
</evidence>
<dbReference type="GO" id="GO:0043488">
    <property type="term" value="P:regulation of mRNA stability"/>
    <property type="evidence" value="ECO:0007669"/>
    <property type="project" value="InterPro"/>
</dbReference>
<reference evidence="10 11" key="1">
    <citation type="journal article" date="2011" name="PLoS Pathog.">
        <title>Endophytic Life Strategies Decoded by Genome and Transcriptome Analyses of the Mutualistic Root Symbiont Piriformospora indica.</title>
        <authorList>
            <person name="Zuccaro A."/>
            <person name="Lahrmann U."/>
            <person name="Guldener U."/>
            <person name="Langen G."/>
            <person name="Pfiffi S."/>
            <person name="Biedenkopf D."/>
            <person name="Wong P."/>
            <person name="Samans B."/>
            <person name="Grimm C."/>
            <person name="Basiewicz M."/>
            <person name="Murat C."/>
            <person name="Martin F."/>
            <person name="Kogel K.H."/>
        </authorList>
    </citation>
    <scope>NUCLEOTIDE SEQUENCE [LARGE SCALE GENOMIC DNA]</scope>
    <source>
        <strain evidence="10 11">DSM 11827</strain>
    </source>
</reference>
<dbReference type="PANTHER" id="PTHR14738">
    <property type="entry name" value="ZINC FINGER CCCH DOMAIN-CONTAINING PROTEIN 14"/>
    <property type="match status" value="1"/>
</dbReference>
<comment type="subcellular location">
    <subcellularLocation>
        <location evidence="1">Nucleus</location>
    </subcellularLocation>
</comment>
<keyword evidence="11" id="KW-1185">Reference proteome</keyword>
<keyword evidence="6" id="KW-0862">Zinc</keyword>
<dbReference type="Pfam" id="PF14608">
    <property type="entry name" value="zf-CCCH_2"/>
    <property type="match status" value="3"/>
</dbReference>
<feature type="compositionally biased region" description="Pro residues" evidence="8">
    <location>
        <begin position="203"/>
        <end position="216"/>
    </location>
</feature>
<keyword evidence="4" id="KW-0677">Repeat</keyword>
<dbReference type="Proteomes" id="UP000007148">
    <property type="component" value="Unassembled WGS sequence"/>
</dbReference>
<evidence type="ECO:0000256" key="1">
    <source>
        <dbReference type="ARBA" id="ARBA00004123"/>
    </source>
</evidence>
<dbReference type="InterPro" id="IPR040366">
    <property type="entry name" value="Nab2/ZC3H14"/>
</dbReference>
<dbReference type="InterPro" id="IPR049017">
    <property type="entry name" value="Nab2_Znf4"/>
</dbReference>
<protein>
    <recommendedName>
        <fullName evidence="9">Nab2 type CCCH zinc finger 4 domain-containing protein</fullName>
    </recommendedName>
</protein>
<evidence type="ECO:0000259" key="9">
    <source>
        <dbReference type="Pfam" id="PF21803"/>
    </source>
</evidence>
<dbReference type="OrthoDB" id="438553at2759"/>